<keyword evidence="5 6" id="KW-0472">Membrane</keyword>
<keyword evidence="2" id="KW-1003">Cell membrane</keyword>
<dbReference type="PANTHER" id="PTHR30572">
    <property type="entry name" value="MEMBRANE COMPONENT OF TRANSPORTER-RELATED"/>
    <property type="match status" value="1"/>
</dbReference>
<comment type="caution">
    <text evidence="8">The sequence shown here is derived from an EMBL/GenBank/DDBJ whole genome shotgun (WGS) entry which is preliminary data.</text>
</comment>
<organism evidence="8 9">
    <name type="scientific">Candidatus Acidiferrum panamense</name>
    <dbReference type="NCBI Taxonomy" id="2741543"/>
    <lineage>
        <taxon>Bacteria</taxon>
        <taxon>Pseudomonadati</taxon>
        <taxon>Acidobacteriota</taxon>
        <taxon>Terriglobia</taxon>
        <taxon>Candidatus Acidiferrales</taxon>
        <taxon>Candidatus Acidiferrum</taxon>
    </lineage>
</organism>
<gene>
    <name evidence="8" type="ORF">HRJ53_19790</name>
</gene>
<name>A0A7V8NTK5_9BACT</name>
<evidence type="ECO:0000256" key="6">
    <source>
        <dbReference type="SAM" id="Phobius"/>
    </source>
</evidence>
<dbReference type="GO" id="GO:0022857">
    <property type="term" value="F:transmembrane transporter activity"/>
    <property type="evidence" value="ECO:0007669"/>
    <property type="project" value="TreeGrafter"/>
</dbReference>
<keyword evidence="9" id="KW-1185">Reference proteome</keyword>
<evidence type="ECO:0000256" key="1">
    <source>
        <dbReference type="ARBA" id="ARBA00004651"/>
    </source>
</evidence>
<evidence type="ECO:0000313" key="8">
    <source>
        <dbReference type="EMBL" id="MBA0087232.1"/>
    </source>
</evidence>
<keyword evidence="4 6" id="KW-1133">Transmembrane helix</keyword>
<dbReference type="EMBL" id="JACDQQ010001894">
    <property type="protein sequence ID" value="MBA0087232.1"/>
    <property type="molecule type" value="Genomic_DNA"/>
</dbReference>
<dbReference type="AlphaFoldDB" id="A0A7V8NTK5"/>
<dbReference type="InterPro" id="IPR050250">
    <property type="entry name" value="Macrolide_Exporter_MacB"/>
</dbReference>
<dbReference type="PANTHER" id="PTHR30572:SF18">
    <property type="entry name" value="ABC-TYPE MACROLIDE FAMILY EXPORT SYSTEM PERMEASE COMPONENT 2"/>
    <property type="match status" value="1"/>
</dbReference>
<dbReference type="GO" id="GO:0005886">
    <property type="term" value="C:plasma membrane"/>
    <property type="evidence" value="ECO:0007669"/>
    <property type="project" value="UniProtKB-SubCell"/>
</dbReference>
<evidence type="ECO:0000259" key="7">
    <source>
        <dbReference type="Pfam" id="PF02687"/>
    </source>
</evidence>
<evidence type="ECO:0000256" key="5">
    <source>
        <dbReference type="ARBA" id="ARBA00023136"/>
    </source>
</evidence>
<feature type="non-terminal residue" evidence="8">
    <location>
        <position position="380"/>
    </location>
</feature>
<dbReference type="InterPro" id="IPR003838">
    <property type="entry name" value="ABC3_permease_C"/>
</dbReference>
<keyword evidence="3 6" id="KW-0812">Transmembrane</keyword>
<evidence type="ECO:0000256" key="2">
    <source>
        <dbReference type="ARBA" id="ARBA00022475"/>
    </source>
</evidence>
<evidence type="ECO:0000256" key="3">
    <source>
        <dbReference type="ARBA" id="ARBA00022692"/>
    </source>
</evidence>
<comment type="subcellular location">
    <subcellularLocation>
        <location evidence="1">Cell membrane</location>
        <topology evidence="1">Multi-pass membrane protein</topology>
    </subcellularLocation>
</comment>
<feature type="transmembrane region" description="Helical" evidence="6">
    <location>
        <begin position="107"/>
        <end position="126"/>
    </location>
</feature>
<protein>
    <submittedName>
        <fullName evidence="8">FtsX-like permease family protein</fullName>
    </submittedName>
</protein>
<dbReference type="Pfam" id="PF02687">
    <property type="entry name" value="FtsX"/>
    <property type="match status" value="1"/>
</dbReference>
<reference evidence="8" key="1">
    <citation type="submission" date="2020-06" db="EMBL/GenBank/DDBJ databases">
        <title>Legume-microbial interactions unlock mineral nutrients during tropical forest succession.</title>
        <authorList>
            <person name="Epihov D.Z."/>
        </authorList>
    </citation>
    <scope>NUCLEOTIDE SEQUENCE [LARGE SCALE GENOMIC DNA]</scope>
    <source>
        <strain evidence="8">Pan2503</strain>
    </source>
</reference>
<evidence type="ECO:0000313" key="9">
    <source>
        <dbReference type="Proteomes" id="UP000567293"/>
    </source>
</evidence>
<evidence type="ECO:0000256" key="4">
    <source>
        <dbReference type="ARBA" id="ARBA00022989"/>
    </source>
</evidence>
<dbReference type="Proteomes" id="UP000567293">
    <property type="component" value="Unassembled WGS sequence"/>
</dbReference>
<feature type="transmembrane region" description="Helical" evidence="6">
    <location>
        <begin position="162"/>
        <end position="183"/>
    </location>
</feature>
<sequence length="380" mass="41112">MNDKVHTVVGVLPPVPQYPNENDVYMPTSACPWRSNKAHLEMRDMRMMEVFGRMKPGITVAQASADISAISAGLKATYPKFYPDNSGYGSVTSALQRELTKDARPTLLLLLAAAGFVLLIACANVANMSLSRMVQRERELAVRTALGAGRSRLLRQLLTESFLMAVIGGLLGLLFTYASLQLLTDFVSRLSPRAREIHIDSGVLLFTLAAALGTSIIFGTLSALFSRVNLASSLKEGTAGAGSGVGRNRMRDVLVVCQVAFSFMLLIGAGLMLRSLVKLQSVDAGITPQRVLAMRTSLNWSKYIDGDKRRVAVEKLLDRVRSEPGVLSAAVSDRYPFEPETLSAGAAAFSFNFQIEGRQLQPGEAPPASTYAAVSPDYFK</sequence>
<feature type="transmembrane region" description="Helical" evidence="6">
    <location>
        <begin position="253"/>
        <end position="273"/>
    </location>
</feature>
<feature type="domain" description="ABC3 transporter permease C-terminal" evidence="7">
    <location>
        <begin position="113"/>
        <end position="224"/>
    </location>
</feature>
<proteinExistence type="predicted"/>
<accession>A0A7V8NTK5</accession>
<feature type="transmembrane region" description="Helical" evidence="6">
    <location>
        <begin position="203"/>
        <end position="225"/>
    </location>
</feature>